<evidence type="ECO:0000256" key="2">
    <source>
        <dbReference type="ARBA" id="ARBA00022475"/>
    </source>
</evidence>
<comment type="subcellular location">
    <subcellularLocation>
        <location evidence="1">Cell membrane</location>
        <topology evidence="1">Multi-pass membrane protein</topology>
    </subcellularLocation>
</comment>
<evidence type="ECO:0000313" key="10">
    <source>
        <dbReference type="EMBL" id="MBR0674259.1"/>
    </source>
</evidence>
<keyword evidence="6 8" id="KW-1133">Transmembrane helix</keyword>
<dbReference type="PANTHER" id="PTHR33908">
    <property type="entry name" value="MANNOSYLTRANSFERASE YKCB-RELATED"/>
    <property type="match status" value="1"/>
</dbReference>
<keyword evidence="2" id="KW-1003">Cell membrane</keyword>
<proteinExistence type="predicted"/>
<evidence type="ECO:0000313" key="11">
    <source>
        <dbReference type="Proteomes" id="UP001138751"/>
    </source>
</evidence>
<evidence type="ECO:0000259" key="9">
    <source>
        <dbReference type="Pfam" id="PF13231"/>
    </source>
</evidence>
<dbReference type="GO" id="GO:0005886">
    <property type="term" value="C:plasma membrane"/>
    <property type="evidence" value="ECO:0007669"/>
    <property type="project" value="UniProtKB-SubCell"/>
</dbReference>
<feature type="transmembrane region" description="Helical" evidence="8">
    <location>
        <begin position="78"/>
        <end position="99"/>
    </location>
</feature>
<name>A0A9X9X4D0_9PROT</name>
<evidence type="ECO:0000256" key="5">
    <source>
        <dbReference type="ARBA" id="ARBA00022692"/>
    </source>
</evidence>
<feature type="transmembrane region" description="Helical" evidence="8">
    <location>
        <begin position="289"/>
        <end position="309"/>
    </location>
</feature>
<dbReference type="RefSeq" id="WP_211864680.1">
    <property type="nucleotide sequence ID" value="NZ_JAAEDM010000130.1"/>
</dbReference>
<sequence>MSPDSTVLATPQEAPAAARRTLPPSRVRRAVHGAAVPVFLLLAAILLRAFSFAPAVIDTDEGLYMLQAREWLRGNWPLAAVWDMHPVGAPALFAAIMALLGDAIWVPRLLGVLGTWLTSWALFAIVRFATAPPALGLAAGLLYLAHATLLGGLATNTEVLFTPFTAWSMALGLRAARRALENGEAPPFFKIVAMGLMVGFALAIKPVAVFEGCLAWLLLVGPAWWRGLLPLRRVFLYAIAYTVLCATPTLLFGVAYAYAGELDDFINGAFVAPMRYAGERVRLLDAARYTLIAVMILLWAFVMAAPALIRPRRRHGPIALLRWLCVVWFLAATAAVVMPGMYYQHYFLIWLPPLCLLAALGARRLARAARPGLVVAAFALLVGGVATDAWRSSTVPRLFGAVGLGGPDPVREVAAAIRQVIDPGDPIWVVNYHPTLYVLADAGLATRYAFPAQLVGPYWRVTGIDPYEEVARILASTPQALVIDRGWWPNIRPRIAAMIEEALAEHYDLASVVWEERGPVEVWRLR</sequence>
<reference evidence="10" key="1">
    <citation type="submission" date="2020-01" db="EMBL/GenBank/DDBJ databases">
        <authorList>
            <person name="Rat A."/>
        </authorList>
    </citation>
    <scope>NUCLEOTIDE SEQUENCE</scope>
    <source>
        <strain evidence="10">LMG 31231</strain>
    </source>
</reference>
<dbReference type="AlphaFoldDB" id="A0A9X9X4D0"/>
<feature type="transmembrane region" description="Helical" evidence="8">
    <location>
        <begin position="373"/>
        <end position="390"/>
    </location>
</feature>
<feature type="transmembrane region" description="Helical" evidence="8">
    <location>
        <begin position="347"/>
        <end position="366"/>
    </location>
</feature>
<feature type="transmembrane region" description="Helical" evidence="8">
    <location>
        <begin position="321"/>
        <end position="341"/>
    </location>
</feature>
<feature type="transmembrane region" description="Helical" evidence="8">
    <location>
        <begin position="105"/>
        <end position="126"/>
    </location>
</feature>
<keyword evidence="4" id="KW-0808">Transferase</keyword>
<feature type="transmembrane region" description="Helical" evidence="8">
    <location>
        <begin position="238"/>
        <end position="259"/>
    </location>
</feature>
<dbReference type="EMBL" id="JAAEDM010000130">
    <property type="protein sequence ID" value="MBR0674259.1"/>
    <property type="molecule type" value="Genomic_DNA"/>
</dbReference>
<organism evidence="10 11">
    <name type="scientific">Neoroseomonas soli</name>
    <dbReference type="NCBI Taxonomy" id="1081025"/>
    <lineage>
        <taxon>Bacteria</taxon>
        <taxon>Pseudomonadati</taxon>
        <taxon>Pseudomonadota</taxon>
        <taxon>Alphaproteobacteria</taxon>
        <taxon>Acetobacterales</taxon>
        <taxon>Acetobacteraceae</taxon>
        <taxon>Neoroseomonas</taxon>
    </lineage>
</organism>
<dbReference type="InterPro" id="IPR050297">
    <property type="entry name" value="LipidA_mod_glycosyltrf_83"/>
</dbReference>
<dbReference type="Pfam" id="PF13231">
    <property type="entry name" value="PMT_2"/>
    <property type="match status" value="1"/>
</dbReference>
<dbReference type="GO" id="GO:0016763">
    <property type="term" value="F:pentosyltransferase activity"/>
    <property type="evidence" value="ECO:0007669"/>
    <property type="project" value="TreeGrafter"/>
</dbReference>
<comment type="caution">
    <text evidence="10">The sequence shown here is derived from an EMBL/GenBank/DDBJ whole genome shotgun (WGS) entry which is preliminary data.</text>
</comment>
<feature type="transmembrane region" description="Helical" evidence="8">
    <location>
        <begin position="34"/>
        <end position="57"/>
    </location>
</feature>
<feature type="domain" description="Glycosyltransferase RgtA/B/C/D-like" evidence="9">
    <location>
        <begin position="85"/>
        <end position="250"/>
    </location>
</feature>
<protein>
    <submittedName>
        <fullName evidence="10">Glycosyltransferase family 39 protein</fullName>
    </submittedName>
</protein>
<dbReference type="InterPro" id="IPR038731">
    <property type="entry name" value="RgtA/B/C-like"/>
</dbReference>
<keyword evidence="3" id="KW-0328">Glycosyltransferase</keyword>
<evidence type="ECO:0000256" key="4">
    <source>
        <dbReference type="ARBA" id="ARBA00022679"/>
    </source>
</evidence>
<feature type="transmembrane region" description="Helical" evidence="8">
    <location>
        <begin position="133"/>
        <end position="153"/>
    </location>
</feature>
<dbReference type="GO" id="GO:0009103">
    <property type="term" value="P:lipopolysaccharide biosynthetic process"/>
    <property type="evidence" value="ECO:0007669"/>
    <property type="project" value="UniProtKB-ARBA"/>
</dbReference>
<evidence type="ECO:0000256" key="8">
    <source>
        <dbReference type="SAM" id="Phobius"/>
    </source>
</evidence>
<dbReference type="Proteomes" id="UP001138751">
    <property type="component" value="Unassembled WGS sequence"/>
</dbReference>
<keyword evidence="11" id="KW-1185">Reference proteome</keyword>
<keyword evidence="7 8" id="KW-0472">Membrane</keyword>
<evidence type="ECO:0000256" key="1">
    <source>
        <dbReference type="ARBA" id="ARBA00004651"/>
    </source>
</evidence>
<gene>
    <name evidence="10" type="ORF">GXW76_24010</name>
</gene>
<dbReference type="PANTHER" id="PTHR33908:SF11">
    <property type="entry name" value="MEMBRANE PROTEIN"/>
    <property type="match status" value="1"/>
</dbReference>
<keyword evidence="5 8" id="KW-0812">Transmembrane</keyword>
<evidence type="ECO:0000256" key="3">
    <source>
        <dbReference type="ARBA" id="ARBA00022676"/>
    </source>
</evidence>
<evidence type="ECO:0000256" key="7">
    <source>
        <dbReference type="ARBA" id="ARBA00023136"/>
    </source>
</evidence>
<evidence type="ECO:0000256" key="6">
    <source>
        <dbReference type="ARBA" id="ARBA00022989"/>
    </source>
</evidence>
<accession>A0A9X9X4D0</accession>
<reference evidence="10" key="2">
    <citation type="journal article" date="2021" name="Syst. Appl. Microbiol.">
        <title>Roseomonas hellenica sp. nov., isolated from roots of wild-growing Alkanna tinctoria.</title>
        <authorList>
            <person name="Rat A."/>
            <person name="Naranjo H.D."/>
            <person name="Lebbe L."/>
            <person name="Cnockaert M."/>
            <person name="Krigas N."/>
            <person name="Grigoriadou K."/>
            <person name="Maloupa E."/>
            <person name="Willems A."/>
        </authorList>
    </citation>
    <scope>NUCLEOTIDE SEQUENCE</scope>
    <source>
        <strain evidence="10">LMG 31231</strain>
    </source>
</reference>